<feature type="transmembrane region" description="Helical" evidence="1">
    <location>
        <begin position="88"/>
        <end position="109"/>
    </location>
</feature>
<keyword evidence="1" id="KW-0472">Membrane</keyword>
<dbReference type="EMBL" id="CP119311">
    <property type="protein sequence ID" value="WEK35062.1"/>
    <property type="molecule type" value="Genomic_DNA"/>
</dbReference>
<proteinExistence type="predicted"/>
<keyword evidence="1" id="KW-1133">Transmembrane helix</keyword>
<reference evidence="2" key="1">
    <citation type="submission" date="2023-03" db="EMBL/GenBank/DDBJ databases">
        <title>Andean soil-derived lignocellulolytic bacterial consortium as a source of novel taxa and putative plastic-active enzymes.</title>
        <authorList>
            <person name="Diaz-Garcia L."/>
            <person name="Chuvochina M."/>
            <person name="Feuerriegel G."/>
            <person name="Bunk B."/>
            <person name="Sproer C."/>
            <person name="Streit W.R."/>
            <person name="Rodriguez L.M."/>
            <person name="Overmann J."/>
            <person name="Jimenez D.J."/>
        </authorList>
    </citation>
    <scope>NUCLEOTIDE SEQUENCE</scope>
    <source>
        <strain evidence="2">MAG 7</strain>
    </source>
</reference>
<name>A0AAJ6BGA0_9BACT</name>
<accession>A0AAJ6BGA0</accession>
<dbReference type="SUPFAM" id="SSF48452">
    <property type="entry name" value="TPR-like"/>
    <property type="match status" value="1"/>
</dbReference>
<dbReference type="Pfam" id="PF14559">
    <property type="entry name" value="TPR_19"/>
    <property type="match status" value="1"/>
</dbReference>
<keyword evidence="1" id="KW-0812">Transmembrane</keyword>
<dbReference type="Gene3D" id="1.25.40.10">
    <property type="entry name" value="Tetratricopeptide repeat domain"/>
    <property type="match status" value="1"/>
</dbReference>
<evidence type="ECO:0000256" key="1">
    <source>
        <dbReference type="SAM" id="Phobius"/>
    </source>
</evidence>
<sequence>MNQYSTEDVARYAEGLMEPGEQAAFEQALATDASLQEALDLYREVQQGLQQQWHPDAQEKALRATLKDLGQQYFTGKTGGRVVRMKNALRAAVAVAAVAILVVFVWHPWQKDLYTQYADASMITSVERGADSASLLQMATRAFNKRDYAGALPLLQQTLLQEANNSFVQYYYGIALLETGKTAEAQQIFTKLHEGNSVFKYEATFYMALSYLKNGDRSSCRSWLQQIPADASNYGKAKELLKKL</sequence>
<dbReference type="Proteomes" id="UP001220610">
    <property type="component" value="Chromosome"/>
</dbReference>
<dbReference type="InterPro" id="IPR011990">
    <property type="entry name" value="TPR-like_helical_dom_sf"/>
</dbReference>
<gene>
    <name evidence="2" type="ORF">P0Y53_21445</name>
</gene>
<dbReference type="AlphaFoldDB" id="A0AAJ6BGA0"/>
<evidence type="ECO:0000313" key="2">
    <source>
        <dbReference type="EMBL" id="WEK35062.1"/>
    </source>
</evidence>
<evidence type="ECO:0000313" key="3">
    <source>
        <dbReference type="Proteomes" id="UP001220610"/>
    </source>
</evidence>
<protein>
    <submittedName>
        <fullName evidence="2">Tetratricopeptide repeat protein</fullName>
    </submittedName>
</protein>
<organism evidence="2 3">
    <name type="scientific">Candidatus Pseudobacter hemicellulosilyticus</name>
    <dbReference type="NCBI Taxonomy" id="3121375"/>
    <lineage>
        <taxon>Bacteria</taxon>
        <taxon>Pseudomonadati</taxon>
        <taxon>Bacteroidota</taxon>
        <taxon>Chitinophagia</taxon>
        <taxon>Chitinophagales</taxon>
        <taxon>Chitinophagaceae</taxon>
        <taxon>Pseudobacter</taxon>
    </lineage>
</organism>